<reference evidence="2 3" key="1">
    <citation type="submission" date="2019-07" db="EMBL/GenBank/DDBJ databases">
        <title>New species of Amycolatopsis and Streptomyces.</title>
        <authorList>
            <person name="Duangmal K."/>
            <person name="Teo W.F.A."/>
            <person name="Lipun K."/>
        </authorList>
    </citation>
    <scope>NUCLEOTIDE SEQUENCE [LARGE SCALE GENOMIC DNA]</scope>
    <source>
        <strain evidence="2 3">TISTR 2346</strain>
    </source>
</reference>
<feature type="transmembrane region" description="Helical" evidence="1">
    <location>
        <begin position="20"/>
        <end position="41"/>
    </location>
</feature>
<keyword evidence="1" id="KW-1133">Transmembrane helix</keyword>
<dbReference type="AlphaFoldDB" id="A0A5N8VWS9"/>
<evidence type="ECO:0000313" key="2">
    <source>
        <dbReference type="EMBL" id="MPY39707.1"/>
    </source>
</evidence>
<keyword evidence="3" id="KW-1185">Reference proteome</keyword>
<gene>
    <name evidence="2" type="ORF">FNH04_07175</name>
</gene>
<dbReference type="OrthoDB" id="4808449at2"/>
<dbReference type="Proteomes" id="UP000326979">
    <property type="component" value="Unassembled WGS sequence"/>
</dbReference>
<feature type="transmembrane region" description="Helical" evidence="1">
    <location>
        <begin position="62"/>
        <end position="87"/>
    </location>
</feature>
<dbReference type="InterPro" id="IPR025671">
    <property type="entry name" value="HXXEE"/>
</dbReference>
<proteinExistence type="predicted"/>
<dbReference type="RefSeq" id="WP_152781474.1">
    <property type="nucleotide sequence ID" value="NZ_BAABEQ010000008.1"/>
</dbReference>
<comment type="caution">
    <text evidence="2">The sequence shown here is derived from an EMBL/GenBank/DDBJ whole genome shotgun (WGS) entry which is preliminary data.</text>
</comment>
<evidence type="ECO:0000313" key="3">
    <source>
        <dbReference type="Proteomes" id="UP000326979"/>
    </source>
</evidence>
<keyword evidence="1" id="KW-0812">Transmembrane</keyword>
<feature type="transmembrane region" description="Helical" evidence="1">
    <location>
        <begin position="165"/>
        <end position="182"/>
    </location>
</feature>
<evidence type="ECO:0000256" key="1">
    <source>
        <dbReference type="SAM" id="Phobius"/>
    </source>
</evidence>
<dbReference type="EMBL" id="VJZE01000029">
    <property type="protein sequence ID" value="MPY39707.1"/>
    <property type="molecule type" value="Genomic_DNA"/>
</dbReference>
<sequence length="193" mass="20421">MAERVPELTPDEASAHVPAAAIWGLLIAFAVHDAEELATMSRWSEKRFERLRARHPGLPPRLLSAVRMSPGHAATAIGIMGAVVAAAAADGARTGGRSGFYQTVLAGFGLHTLTHLGQSALARGYTPGVATAPLVVAPFSCWAWSRLRRAGVLQDTDARSAATTALLFPAVILGAHAGAYGARRLVRRLRRRS</sequence>
<accession>A0A5N8VWS9</accession>
<name>A0A5N8VWS9_9ACTN</name>
<keyword evidence="1" id="KW-0472">Membrane</keyword>
<organism evidence="2 3">
    <name type="scientific">Streptomyces phyllanthi</name>
    <dbReference type="NCBI Taxonomy" id="1803180"/>
    <lineage>
        <taxon>Bacteria</taxon>
        <taxon>Bacillati</taxon>
        <taxon>Actinomycetota</taxon>
        <taxon>Actinomycetes</taxon>
        <taxon>Kitasatosporales</taxon>
        <taxon>Streptomycetaceae</taxon>
        <taxon>Streptomyces</taxon>
    </lineage>
</organism>
<protein>
    <submittedName>
        <fullName evidence="2">HXXEE domain-containing protein</fullName>
    </submittedName>
</protein>
<dbReference type="Pfam" id="PF13787">
    <property type="entry name" value="HXXEE"/>
    <property type="match status" value="1"/>
</dbReference>